<dbReference type="EC" id="2.4.2.8" evidence="4"/>
<keyword evidence="4" id="KW-0808">Transferase</keyword>
<dbReference type="Pfam" id="PF00156">
    <property type="entry name" value="Pribosyltran"/>
    <property type="match status" value="1"/>
</dbReference>
<evidence type="ECO:0000256" key="2">
    <source>
        <dbReference type="ARBA" id="ARBA00049402"/>
    </source>
</evidence>
<organism evidence="4 5">
    <name type="scientific">Lysobacter soyae</name>
    <dbReference type="NCBI Taxonomy" id="2764185"/>
    <lineage>
        <taxon>Bacteria</taxon>
        <taxon>Pseudomonadati</taxon>
        <taxon>Pseudomonadota</taxon>
        <taxon>Gammaproteobacteria</taxon>
        <taxon>Lysobacterales</taxon>
        <taxon>Lysobacteraceae</taxon>
        <taxon>Lysobacter</taxon>
    </lineage>
</organism>
<dbReference type="EMBL" id="CP080544">
    <property type="protein sequence ID" value="QYR52201.1"/>
    <property type="molecule type" value="Genomic_DNA"/>
</dbReference>
<dbReference type="GO" id="GO:0016757">
    <property type="term" value="F:glycosyltransferase activity"/>
    <property type="evidence" value="ECO:0007669"/>
    <property type="project" value="UniProtKB-KW"/>
</dbReference>
<dbReference type="PANTHER" id="PTHR43340">
    <property type="entry name" value="HYPOXANTHINE-GUANINE PHOSPHORIBOSYLTRANSFERASE"/>
    <property type="match status" value="1"/>
</dbReference>
<dbReference type="Gene3D" id="3.40.50.2020">
    <property type="match status" value="1"/>
</dbReference>
<evidence type="ECO:0000259" key="3">
    <source>
        <dbReference type="Pfam" id="PF00156"/>
    </source>
</evidence>
<dbReference type="SUPFAM" id="SSF53271">
    <property type="entry name" value="PRTase-like"/>
    <property type="match status" value="1"/>
</dbReference>
<keyword evidence="5" id="KW-1185">Reference proteome</keyword>
<dbReference type="InterPro" id="IPR029057">
    <property type="entry name" value="PRTase-like"/>
</dbReference>
<feature type="domain" description="Phosphoribosyltransferase" evidence="3">
    <location>
        <begin position="18"/>
        <end position="173"/>
    </location>
</feature>
<evidence type="ECO:0000313" key="4">
    <source>
        <dbReference type="EMBL" id="QYR52201.1"/>
    </source>
</evidence>
<evidence type="ECO:0000313" key="5">
    <source>
        <dbReference type="Proteomes" id="UP000824755"/>
    </source>
</evidence>
<gene>
    <name evidence="4" type="ORF">H8L67_06155</name>
</gene>
<comment type="catalytic activity">
    <reaction evidence="1">
        <text>GMP + diphosphate = guanine + 5-phospho-alpha-D-ribose 1-diphosphate</text>
        <dbReference type="Rhea" id="RHEA:25424"/>
        <dbReference type="ChEBI" id="CHEBI:16235"/>
        <dbReference type="ChEBI" id="CHEBI:33019"/>
        <dbReference type="ChEBI" id="CHEBI:58017"/>
        <dbReference type="ChEBI" id="CHEBI:58115"/>
        <dbReference type="EC" id="2.4.2.8"/>
    </reaction>
    <physiologicalReaction direction="right-to-left" evidence="1">
        <dbReference type="Rhea" id="RHEA:25426"/>
    </physiologicalReaction>
</comment>
<evidence type="ECO:0000256" key="1">
    <source>
        <dbReference type="ARBA" id="ARBA00048811"/>
    </source>
</evidence>
<reference evidence="4 5" key="1">
    <citation type="submission" date="2021-08" db="EMBL/GenBank/DDBJ databases">
        <title>Lysobacter sp. strain CJ11 Genome sequencing and assembly.</title>
        <authorList>
            <person name="Kim I."/>
        </authorList>
    </citation>
    <scope>NUCLEOTIDE SEQUENCE [LARGE SCALE GENOMIC DNA]</scope>
    <source>
        <strain evidence="4 5">CJ11</strain>
    </source>
</reference>
<dbReference type="PANTHER" id="PTHR43340:SF1">
    <property type="entry name" value="HYPOXANTHINE PHOSPHORIBOSYLTRANSFERASE"/>
    <property type="match status" value="1"/>
</dbReference>
<dbReference type="Proteomes" id="UP000824755">
    <property type="component" value="Chromosome"/>
</dbReference>
<protein>
    <submittedName>
        <fullName evidence="4">Hypoxanthine-guanine phosphoribosyltransferase</fullName>
        <ecNumber evidence="4">2.4.2.8</ecNumber>
    </submittedName>
</protein>
<dbReference type="RefSeq" id="WP_220378988.1">
    <property type="nucleotide sequence ID" value="NZ_CP080544.1"/>
</dbReference>
<dbReference type="InterPro" id="IPR000836">
    <property type="entry name" value="PRTase_dom"/>
</dbReference>
<dbReference type="CDD" id="cd06223">
    <property type="entry name" value="PRTases_typeI"/>
    <property type="match status" value="1"/>
</dbReference>
<dbReference type="NCBIfam" id="NF006605">
    <property type="entry name" value="PRK09162.1"/>
    <property type="match status" value="1"/>
</dbReference>
<name>A0ABX8WKP8_9GAMM</name>
<proteinExistence type="predicted"/>
<keyword evidence="4" id="KW-0328">Glycosyltransferase</keyword>
<comment type="catalytic activity">
    <reaction evidence="2">
        <text>IMP + diphosphate = hypoxanthine + 5-phospho-alpha-D-ribose 1-diphosphate</text>
        <dbReference type="Rhea" id="RHEA:17973"/>
        <dbReference type="ChEBI" id="CHEBI:17368"/>
        <dbReference type="ChEBI" id="CHEBI:33019"/>
        <dbReference type="ChEBI" id="CHEBI:58017"/>
        <dbReference type="ChEBI" id="CHEBI:58053"/>
        <dbReference type="EC" id="2.4.2.8"/>
    </reaction>
    <physiologicalReaction direction="right-to-left" evidence="2">
        <dbReference type="Rhea" id="RHEA:17975"/>
    </physiologicalReaction>
</comment>
<accession>A0ABX8WKP8</accession>
<dbReference type="InterPro" id="IPR050408">
    <property type="entry name" value="HGPRT"/>
</dbReference>
<sequence length="189" mass="21019">MSYPRPALNEALERSDVVHDANTIADAVKEMAAHIADEYRDDVQAPLFITVMNGGMPFAADLAMALGDEGVDVEFEYLHATRYRGETSGGARLAWLHRPQTALRDRRVLLVDDILDEGHTMLAVKRWCEDQGAADVRIAVAAVKLHDRCAEGIEADFVGLEVPDAYVFGYGMDYHEQGRNLRAIYALRN</sequence>